<comment type="caution">
    <text evidence="2">The sequence shown here is derived from an EMBL/GenBank/DDBJ whole genome shotgun (WGS) entry which is preliminary data.</text>
</comment>
<dbReference type="Proteomes" id="UP000612855">
    <property type="component" value="Unassembled WGS sequence"/>
</dbReference>
<keyword evidence="1" id="KW-0812">Transmembrane</keyword>
<accession>A0A917EFY5</accession>
<dbReference type="InterPro" id="IPR045387">
    <property type="entry name" value="DUF6524"/>
</dbReference>
<evidence type="ECO:0000313" key="3">
    <source>
        <dbReference type="Proteomes" id="UP000612855"/>
    </source>
</evidence>
<proteinExistence type="predicted"/>
<dbReference type="AlphaFoldDB" id="A0A917EFY5"/>
<feature type="transmembrane region" description="Helical" evidence="1">
    <location>
        <begin position="36"/>
        <end position="55"/>
    </location>
</feature>
<dbReference type="RefSeq" id="WP_188477337.1">
    <property type="nucleotide sequence ID" value="NZ_BMFJ01000001.1"/>
</dbReference>
<gene>
    <name evidence="2" type="ORF">GCM10011360_18260</name>
</gene>
<keyword evidence="3" id="KW-1185">Reference proteome</keyword>
<keyword evidence="1" id="KW-0472">Membrane</keyword>
<dbReference type="EMBL" id="BMFJ01000001">
    <property type="protein sequence ID" value="GGE30594.1"/>
    <property type="molecule type" value="Genomic_DNA"/>
</dbReference>
<feature type="transmembrane region" description="Helical" evidence="1">
    <location>
        <begin position="62"/>
        <end position="82"/>
    </location>
</feature>
<feature type="transmembrane region" description="Helical" evidence="1">
    <location>
        <begin position="94"/>
        <end position="116"/>
    </location>
</feature>
<evidence type="ECO:0000256" key="1">
    <source>
        <dbReference type="SAM" id="Phobius"/>
    </source>
</evidence>
<organism evidence="2 3">
    <name type="scientific">Primorskyibacter flagellatus</name>
    <dbReference type="NCBI Taxonomy" id="1387277"/>
    <lineage>
        <taxon>Bacteria</taxon>
        <taxon>Pseudomonadati</taxon>
        <taxon>Pseudomonadota</taxon>
        <taxon>Alphaproteobacteria</taxon>
        <taxon>Rhodobacterales</taxon>
        <taxon>Roseobacteraceae</taxon>
        <taxon>Primorskyibacter</taxon>
    </lineage>
</organism>
<keyword evidence="1" id="KW-1133">Transmembrane helix</keyword>
<reference evidence="3" key="1">
    <citation type="journal article" date="2019" name="Int. J. Syst. Evol. Microbiol.">
        <title>The Global Catalogue of Microorganisms (GCM) 10K type strain sequencing project: providing services to taxonomists for standard genome sequencing and annotation.</title>
        <authorList>
            <consortium name="The Broad Institute Genomics Platform"/>
            <consortium name="The Broad Institute Genome Sequencing Center for Infectious Disease"/>
            <person name="Wu L."/>
            <person name="Ma J."/>
        </authorList>
    </citation>
    <scope>NUCLEOTIDE SEQUENCE [LARGE SCALE GENOMIC DNA]</scope>
    <source>
        <strain evidence="3">CGMCC 1.12664</strain>
    </source>
</reference>
<name>A0A917EFY5_9RHOB</name>
<sequence>MGFLLRWLIAFVLIALTYNPTRWNYAAWVAGTYPDQLPLMVLAGLLLFLGYVIYLRATLRSIGAFGMIMVISIFAALIWVLTDLGWIRLSDPGINTWLAIVALSLVLGIGLGWSIVRRRLSGQADVDDVED</sequence>
<evidence type="ECO:0000313" key="2">
    <source>
        <dbReference type="EMBL" id="GGE30594.1"/>
    </source>
</evidence>
<dbReference type="Pfam" id="PF20134">
    <property type="entry name" value="DUF6524"/>
    <property type="match status" value="1"/>
</dbReference>
<protein>
    <submittedName>
        <fullName evidence="2">Uncharacterized protein</fullName>
    </submittedName>
</protein>